<keyword evidence="1" id="KW-1133">Transmembrane helix</keyword>
<organism evidence="3 4">
    <name type="scientific">Callorhinchus milii</name>
    <name type="common">Ghost shark</name>
    <dbReference type="NCBI Taxonomy" id="7868"/>
    <lineage>
        <taxon>Eukaryota</taxon>
        <taxon>Metazoa</taxon>
        <taxon>Chordata</taxon>
        <taxon>Craniata</taxon>
        <taxon>Vertebrata</taxon>
        <taxon>Chondrichthyes</taxon>
        <taxon>Holocephali</taxon>
        <taxon>Chimaeriformes</taxon>
        <taxon>Callorhinchidae</taxon>
        <taxon>Callorhinchus</taxon>
    </lineage>
</organism>
<keyword evidence="1" id="KW-0472">Membrane</keyword>
<dbReference type="Ensembl" id="ENSCMIT00000039912.1">
    <property type="protein sequence ID" value="ENSCMIP00000039342.1"/>
    <property type="gene ID" value="ENSCMIG00000016495.1"/>
</dbReference>
<feature type="domain" description="Interferon/interleukin receptor" evidence="2">
    <location>
        <begin position="19"/>
        <end position="61"/>
    </location>
</feature>
<dbReference type="InterPro" id="IPR036116">
    <property type="entry name" value="FN3_sf"/>
</dbReference>
<evidence type="ECO:0000259" key="2">
    <source>
        <dbReference type="Pfam" id="PF09294"/>
    </source>
</evidence>
<dbReference type="AlphaFoldDB" id="A0A4W3JAU9"/>
<sequence>KLHHFYFLLCQYRDLQGSTDEQSVSEKVEDVEASTNYCVTIKIFSSDKKNSDPSEKRCLVTHPAMDSGESAHWWLLFALCLISLGLFGLAAIIVLHRRCFLSYL</sequence>
<dbReference type="SUPFAM" id="SSF49265">
    <property type="entry name" value="Fibronectin type III"/>
    <property type="match status" value="1"/>
</dbReference>
<dbReference type="InParanoid" id="A0A4W3JAU9"/>
<keyword evidence="1" id="KW-0812">Transmembrane</keyword>
<reference evidence="4" key="3">
    <citation type="journal article" date="2014" name="Nature">
        <title>Elephant shark genome provides unique insights into gnathostome evolution.</title>
        <authorList>
            <consortium name="International Elephant Shark Genome Sequencing Consortium"/>
            <person name="Venkatesh B."/>
            <person name="Lee A.P."/>
            <person name="Ravi V."/>
            <person name="Maurya A.K."/>
            <person name="Lian M.M."/>
            <person name="Swann J.B."/>
            <person name="Ohta Y."/>
            <person name="Flajnik M.F."/>
            <person name="Sutoh Y."/>
            <person name="Kasahara M."/>
            <person name="Hoon S."/>
            <person name="Gangu V."/>
            <person name="Roy S.W."/>
            <person name="Irimia M."/>
            <person name="Korzh V."/>
            <person name="Kondrychyn I."/>
            <person name="Lim Z.W."/>
            <person name="Tay B.H."/>
            <person name="Tohari S."/>
            <person name="Kong K.W."/>
            <person name="Ho S."/>
            <person name="Lorente-Galdos B."/>
            <person name="Quilez J."/>
            <person name="Marques-Bonet T."/>
            <person name="Raney B.J."/>
            <person name="Ingham P.W."/>
            <person name="Tay A."/>
            <person name="Hillier L.W."/>
            <person name="Minx P."/>
            <person name="Boehm T."/>
            <person name="Wilson R.K."/>
            <person name="Brenner S."/>
            <person name="Warren W.C."/>
        </authorList>
    </citation>
    <scope>NUCLEOTIDE SEQUENCE [LARGE SCALE GENOMIC DNA]</scope>
</reference>
<evidence type="ECO:0000313" key="3">
    <source>
        <dbReference type="Ensembl" id="ENSCMIP00000039342.1"/>
    </source>
</evidence>
<reference evidence="4" key="1">
    <citation type="journal article" date="2006" name="Science">
        <title>Ancient noncoding elements conserved in the human genome.</title>
        <authorList>
            <person name="Venkatesh B."/>
            <person name="Kirkness E.F."/>
            <person name="Loh Y.H."/>
            <person name="Halpern A.L."/>
            <person name="Lee A.P."/>
            <person name="Johnson J."/>
            <person name="Dandona N."/>
            <person name="Viswanathan L.D."/>
            <person name="Tay A."/>
            <person name="Venter J.C."/>
            <person name="Strausberg R.L."/>
            <person name="Brenner S."/>
        </authorList>
    </citation>
    <scope>NUCLEOTIDE SEQUENCE [LARGE SCALE GENOMIC DNA]</scope>
</reference>
<dbReference type="Gene3D" id="2.60.40.10">
    <property type="entry name" value="Immunoglobulins"/>
    <property type="match status" value="1"/>
</dbReference>
<dbReference type="InterPro" id="IPR013783">
    <property type="entry name" value="Ig-like_fold"/>
</dbReference>
<evidence type="ECO:0000313" key="4">
    <source>
        <dbReference type="Proteomes" id="UP000314986"/>
    </source>
</evidence>
<dbReference type="InterPro" id="IPR015373">
    <property type="entry name" value="Interferon/interleukin_rcp_dom"/>
</dbReference>
<accession>A0A4W3JAU9</accession>
<feature type="transmembrane region" description="Helical" evidence="1">
    <location>
        <begin position="73"/>
        <end position="95"/>
    </location>
</feature>
<evidence type="ECO:0000256" key="1">
    <source>
        <dbReference type="SAM" id="Phobius"/>
    </source>
</evidence>
<reference evidence="3" key="5">
    <citation type="submission" date="2025-09" db="UniProtKB">
        <authorList>
            <consortium name="Ensembl"/>
        </authorList>
    </citation>
    <scope>IDENTIFICATION</scope>
</reference>
<reference evidence="3" key="4">
    <citation type="submission" date="2025-08" db="UniProtKB">
        <authorList>
            <consortium name="Ensembl"/>
        </authorList>
    </citation>
    <scope>IDENTIFICATION</scope>
</reference>
<dbReference type="Pfam" id="PF09294">
    <property type="entry name" value="Interfer-bind"/>
    <property type="match status" value="1"/>
</dbReference>
<keyword evidence="4" id="KW-1185">Reference proteome</keyword>
<name>A0A4W3JAU9_CALMI</name>
<protein>
    <recommendedName>
        <fullName evidence="2">Interferon/interleukin receptor domain-containing protein</fullName>
    </recommendedName>
</protein>
<reference evidence="4" key="2">
    <citation type="journal article" date="2007" name="PLoS Biol.">
        <title>Survey sequencing and comparative analysis of the elephant shark (Callorhinchus milii) genome.</title>
        <authorList>
            <person name="Venkatesh B."/>
            <person name="Kirkness E.F."/>
            <person name="Loh Y.H."/>
            <person name="Halpern A.L."/>
            <person name="Lee A.P."/>
            <person name="Johnson J."/>
            <person name="Dandona N."/>
            <person name="Viswanathan L.D."/>
            <person name="Tay A."/>
            <person name="Venter J.C."/>
            <person name="Strausberg R.L."/>
            <person name="Brenner S."/>
        </authorList>
    </citation>
    <scope>NUCLEOTIDE SEQUENCE [LARGE SCALE GENOMIC DNA]</scope>
</reference>
<proteinExistence type="predicted"/>
<dbReference type="Proteomes" id="UP000314986">
    <property type="component" value="Unassembled WGS sequence"/>
</dbReference>